<feature type="binding site" evidence="12">
    <location>
        <position position="383"/>
    </location>
    <ligand>
        <name>Zn(2+)</name>
        <dbReference type="ChEBI" id="CHEBI:29105"/>
        <label>2</label>
    </ligand>
</feature>
<evidence type="ECO:0000256" key="5">
    <source>
        <dbReference type="ARBA" id="ARBA00022801"/>
    </source>
</evidence>
<dbReference type="PROSITE" id="PS51194">
    <property type="entry name" value="HELICASE_CTER"/>
    <property type="match status" value="1"/>
</dbReference>
<keyword evidence="4 12" id="KW-0547">Nucleotide-binding</keyword>
<dbReference type="NCBIfam" id="TIGR00595">
    <property type="entry name" value="priA"/>
    <property type="match status" value="1"/>
</dbReference>
<accession>A0A0F3NE82</accession>
<dbReference type="InterPro" id="IPR005259">
    <property type="entry name" value="PriA"/>
</dbReference>
<dbReference type="SUPFAM" id="SSF52540">
    <property type="entry name" value="P-loop containing nucleoside triphosphate hydrolases"/>
    <property type="match status" value="1"/>
</dbReference>
<dbReference type="Gene3D" id="3.40.1440.60">
    <property type="entry name" value="PriA, 3(prime) DNA-binding domain"/>
    <property type="match status" value="1"/>
</dbReference>
<keyword evidence="5 12" id="KW-0378">Hydrolase</keyword>
<keyword evidence="1 12" id="KW-0639">Primosome</keyword>
<evidence type="ECO:0000256" key="1">
    <source>
        <dbReference type="ARBA" id="ARBA00022515"/>
    </source>
</evidence>
<dbReference type="InterPro" id="IPR014001">
    <property type="entry name" value="Helicase_ATP-bd"/>
</dbReference>
<comment type="subunit">
    <text evidence="12">Component of the replication restart primosome.</text>
</comment>
<evidence type="ECO:0000313" key="16">
    <source>
        <dbReference type="Proteomes" id="UP000033385"/>
    </source>
</evidence>
<evidence type="ECO:0000256" key="6">
    <source>
        <dbReference type="ARBA" id="ARBA00022806"/>
    </source>
</evidence>
<feature type="binding site" evidence="12">
    <location>
        <position position="401"/>
    </location>
    <ligand>
        <name>Zn(2+)</name>
        <dbReference type="ChEBI" id="CHEBI:29105"/>
        <label>2</label>
    </ligand>
</feature>
<feature type="binding site" evidence="12">
    <location>
        <position position="414"/>
    </location>
    <ligand>
        <name>Zn(2+)</name>
        <dbReference type="ChEBI" id="CHEBI:29105"/>
        <label>1</label>
    </ligand>
</feature>
<feature type="binding site" evidence="12">
    <location>
        <position position="411"/>
    </location>
    <ligand>
        <name>Zn(2+)</name>
        <dbReference type="ChEBI" id="CHEBI:29105"/>
        <label>1</label>
    </ligand>
</feature>
<feature type="domain" description="Helicase ATP-binding" evidence="13">
    <location>
        <begin position="142"/>
        <end position="311"/>
    </location>
</feature>
<dbReference type="EMBL" id="LANW01000001">
    <property type="protein sequence ID" value="KJV66340.1"/>
    <property type="molecule type" value="Genomic_DNA"/>
</dbReference>
<dbReference type="InterPro" id="IPR027417">
    <property type="entry name" value="P-loop_NTPase"/>
</dbReference>
<dbReference type="GO" id="GO:0005524">
    <property type="term" value="F:ATP binding"/>
    <property type="evidence" value="ECO:0007669"/>
    <property type="project" value="UniProtKB-UniRule"/>
</dbReference>
<dbReference type="GO" id="GO:0006269">
    <property type="term" value="P:DNA replication, synthesis of primer"/>
    <property type="evidence" value="ECO:0007669"/>
    <property type="project" value="UniProtKB-KW"/>
</dbReference>
<comment type="function">
    <text evidence="12">Initiates the restart of stalled replication forks, which reloads the replicative helicase on sites other than the origin of replication. Recognizes and binds to abandoned replication forks and remodels them to uncover a helicase loading site. Promotes assembly of the primosome at these replication forks.</text>
</comment>
<evidence type="ECO:0000256" key="2">
    <source>
        <dbReference type="ARBA" id="ARBA00022705"/>
    </source>
</evidence>
<dbReference type="GO" id="GO:0016887">
    <property type="term" value="F:ATP hydrolysis activity"/>
    <property type="evidence" value="ECO:0007669"/>
    <property type="project" value="RHEA"/>
</dbReference>
<dbReference type="GO" id="GO:0006302">
    <property type="term" value="P:double-strand break repair"/>
    <property type="evidence" value="ECO:0007669"/>
    <property type="project" value="InterPro"/>
</dbReference>
<keyword evidence="7 12" id="KW-0862">Zinc</keyword>
<dbReference type="InterPro" id="IPR041236">
    <property type="entry name" value="PriA_C"/>
</dbReference>
<evidence type="ECO:0000256" key="3">
    <source>
        <dbReference type="ARBA" id="ARBA00022723"/>
    </source>
</evidence>
<evidence type="ECO:0000256" key="8">
    <source>
        <dbReference type="ARBA" id="ARBA00022840"/>
    </source>
</evidence>
<evidence type="ECO:0000256" key="12">
    <source>
        <dbReference type="HAMAP-Rule" id="MF_00983"/>
    </source>
</evidence>
<feature type="binding site" evidence="12">
    <location>
        <position position="371"/>
    </location>
    <ligand>
        <name>Zn(2+)</name>
        <dbReference type="ChEBI" id="CHEBI:29105"/>
        <label>1</label>
    </ligand>
</feature>
<dbReference type="Gene3D" id="3.40.50.300">
    <property type="entry name" value="P-loop containing nucleotide triphosphate hydrolases"/>
    <property type="match status" value="2"/>
</dbReference>
<comment type="caution">
    <text evidence="15">The sequence shown here is derived from an EMBL/GenBank/DDBJ whole genome shotgun (WGS) entry which is preliminary data.</text>
</comment>
<evidence type="ECO:0000259" key="14">
    <source>
        <dbReference type="PROSITE" id="PS51194"/>
    </source>
</evidence>
<evidence type="ECO:0000313" key="15">
    <source>
        <dbReference type="EMBL" id="KJV66340.1"/>
    </source>
</evidence>
<comment type="cofactor">
    <cofactor evidence="12">
        <name>Zn(2+)</name>
        <dbReference type="ChEBI" id="CHEBI:29105"/>
    </cofactor>
    <text evidence="12">Binds 2 zinc ions per subunit.</text>
</comment>
<feature type="binding site" evidence="12">
    <location>
        <position position="380"/>
    </location>
    <ligand>
        <name>Zn(2+)</name>
        <dbReference type="ChEBI" id="CHEBI:29105"/>
        <label>2</label>
    </ligand>
</feature>
<comment type="catalytic activity">
    <reaction evidence="12">
        <text>Couples ATP hydrolysis with the unwinding of duplex DNA by translocating in the 3'-5' direction.</text>
        <dbReference type="EC" id="5.6.2.4"/>
    </reaction>
</comment>
<dbReference type="InterPro" id="IPR011545">
    <property type="entry name" value="DEAD/DEAH_box_helicase_dom"/>
</dbReference>
<dbReference type="AlphaFoldDB" id="A0A0F3NE82"/>
<dbReference type="InterPro" id="IPR042115">
    <property type="entry name" value="PriA_3primeBD_sf"/>
</dbReference>
<dbReference type="GO" id="GO:0008270">
    <property type="term" value="F:zinc ion binding"/>
    <property type="evidence" value="ECO:0007669"/>
    <property type="project" value="UniProtKB-UniRule"/>
</dbReference>
<dbReference type="InterPro" id="IPR041222">
    <property type="entry name" value="PriA_3primeBD"/>
</dbReference>
<dbReference type="PANTHER" id="PTHR30580:SF0">
    <property type="entry name" value="PRIMOSOMAL PROTEIN N"/>
    <property type="match status" value="1"/>
</dbReference>
<dbReference type="EC" id="5.6.2.4" evidence="12"/>
<dbReference type="PATRIC" id="fig|1359153.3.peg.1542"/>
<gene>
    <name evidence="12 15" type="primary">priA</name>
    <name evidence="15" type="ORF">APHNP_1508</name>
</gene>
<proteinExistence type="inferred from homology"/>
<dbReference type="GO" id="GO:1990077">
    <property type="term" value="C:primosome complex"/>
    <property type="evidence" value="ECO:0007669"/>
    <property type="project" value="UniProtKB-UniRule"/>
</dbReference>
<name>A0A0F3NE82_ANAPH</name>
<feature type="binding site" evidence="12">
    <location>
        <position position="398"/>
    </location>
    <ligand>
        <name>Zn(2+)</name>
        <dbReference type="ChEBI" id="CHEBI:29105"/>
        <label>2</label>
    </ligand>
</feature>
<keyword evidence="6 12" id="KW-0347">Helicase</keyword>
<evidence type="ECO:0000256" key="11">
    <source>
        <dbReference type="ARBA" id="ARBA00048988"/>
    </source>
</evidence>
<dbReference type="Pfam" id="PF00270">
    <property type="entry name" value="DEAD"/>
    <property type="match status" value="1"/>
</dbReference>
<dbReference type="Pfam" id="PF17764">
    <property type="entry name" value="PriA_3primeBD"/>
    <property type="match status" value="1"/>
</dbReference>
<dbReference type="CDD" id="cd17929">
    <property type="entry name" value="DEXHc_priA"/>
    <property type="match status" value="1"/>
</dbReference>
<protein>
    <recommendedName>
        <fullName evidence="12">Replication restart protein PriA</fullName>
    </recommendedName>
    <alternativeName>
        <fullName evidence="12">ATP-dependent DNA helicase PriA</fullName>
        <ecNumber evidence="12">5.6.2.4</ecNumber>
    </alternativeName>
    <alternativeName>
        <fullName evidence="12">DNA 3'-5' helicase PriA</fullName>
    </alternativeName>
</protein>
<dbReference type="PANTHER" id="PTHR30580">
    <property type="entry name" value="PRIMOSOMAL PROTEIN N"/>
    <property type="match status" value="1"/>
</dbReference>
<dbReference type="SMART" id="SM00490">
    <property type="entry name" value="HELICc"/>
    <property type="match status" value="1"/>
</dbReference>
<evidence type="ECO:0000256" key="9">
    <source>
        <dbReference type="ARBA" id="ARBA00023125"/>
    </source>
</evidence>
<dbReference type="HAMAP" id="MF_00983">
    <property type="entry name" value="PriA"/>
    <property type="match status" value="1"/>
</dbReference>
<evidence type="ECO:0000256" key="4">
    <source>
        <dbReference type="ARBA" id="ARBA00022741"/>
    </source>
</evidence>
<feature type="domain" description="Helicase C-terminal" evidence="14">
    <location>
        <begin position="406"/>
        <end position="562"/>
    </location>
</feature>
<comment type="catalytic activity">
    <reaction evidence="11 12">
        <text>ATP + H2O = ADP + phosphate + H(+)</text>
        <dbReference type="Rhea" id="RHEA:13065"/>
        <dbReference type="ChEBI" id="CHEBI:15377"/>
        <dbReference type="ChEBI" id="CHEBI:15378"/>
        <dbReference type="ChEBI" id="CHEBI:30616"/>
        <dbReference type="ChEBI" id="CHEBI:43474"/>
        <dbReference type="ChEBI" id="CHEBI:456216"/>
        <dbReference type="EC" id="5.6.2.4"/>
    </reaction>
</comment>
<evidence type="ECO:0000256" key="7">
    <source>
        <dbReference type="ARBA" id="ARBA00022833"/>
    </source>
</evidence>
<dbReference type="GO" id="GO:0006270">
    <property type="term" value="P:DNA replication initiation"/>
    <property type="evidence" value="ECO:0007669"/>
    <property type="project" value="TreeGrafter"/>
</dbReference>
<dbReference type="FunFam" id="3.40.50.300:FF:000489">
    <property type="entry name" value="Primosome assembly protein PriA"/>
    <property type="match status" value="1"/>
</dbReference>
<dbReference type="GO" id="GO:0003677">
    <property type="term" value="F:DNA binding"/>
    <property type="evidence" value="ECO:0007669"/>
    <property type="project" value="UniProtKB-UniRule"/>
</dbReference>
<comment type="similarity">
    <text evidence="12">Belongs to the helicase family. PriA subfamily.</text>
</comment>
<reference evidence="15 16" key="1">
    <citation type="submission" date="2015-01" db="EMBL/GenBank/DDBJ databases">
        <title>Genome Sequencing of Rickettsiales.</title>
        <authorList>
            <person name="Daugherty S.C."/>
            <person name="Su Q."/>
            <person name="Abolude K."/>
            <person name="Beier-Sexton M."/>
            <person name="Carlyon J.A."/>
            <person name="Carter R."/>
            <person name="Day N.P."/>
            <person name="Dumler S.J."/>
            <person name="Dyachenko V."/>
            <person name="Godinez A."/>
            <person name="Kurtti T.J."/>
            <person name="Lichay M."/>
            <person name="Mullins K.E."/>
            <person name="Ott S."/>
            <person name="Pappas-Brown V."/>
            <person name="Paris D.H."/>
            <person name="Patel P."/>
            <person name="Richards A.L."/>
            <person name="Sadzewicz L."/>
            <person name="Sears K."/>
            <person name="Seidman D."/>
            <person name="Sengamalay N."/>
            <person name="Stenos J."/>
            <person name="Tallon L.J."/>
            <person name="Vincent G."/>
            <person name="Fraser C.M."/>
            <person name="Munderloh U."/>
            <person name="Dunning-Hotopp J.C."/>
        </authorList>
    </citation>
    <scope>NUCLEOTIDE SEQUENCE [LARGE SCALE GENOMIC DNA]</scope>
    <source>
        <strain evidence="15 16">ApNP</strain>
    </source>
</reference>
<dbReference type="SMART" id="SM00487">
    <property type="entry name" value="DEXDc"/>
    <property type="match status" value="1"/>
</dbReference>
<dbReference type="PROSITE" id="PS51192">
    <property type="entry name" value="HELICASE_ATP_BIND_1"/>
    <property type="match status" value="1"/>
</dbReference>
<organism evidence="15 16">
    <name type="scientific">Anaplasma phagocytophilum str. ApNP</name>
    <dbReference type="NCBI Taxonomy" id="1359153"/>
    <lineage>
        <taxon>Bacteria</taxon>
        <taxon>Pseudomonadati</taxon>
        <taxon>Pseudomonadota</taxon>
        <taxon>Alphaproteobacteria</taxon>
        <taxon>Rickettsiales</taxon>
        <taxon>Anaplasmataceae</taxon>
        <taxon>Anaplasma</taxon>
        <taxon>phagocytophilum group</taxon>
    </lineage>
</organism>
<dbReference type="Proteomes" id="UP000033385">
    <property type="component" value="Unassembled WGS sequence"/>
</dbReference>
<sequence length="658" mass="73609">MIAEVLLPIPLDRPFYYLVPDEIQISVGDYVRVPFGNRVALGLVTDLKDSIESDLELKYIKDKLILPSMAPSFIKFIQWVSNYNIVPIGMVLKMVFAGMPRGKFMPLGGDLAQSTSVNDVNIEAGKLPQLSEDQSDACNYIVERSTGFSVTVLDGKTGAGKTEVYCTAAEKLLQECADAQVLVLLPEIVLATQLMKRIYSYFSTCNPVEWHSELTVKRRRENWLAVTRGTTSIVVGARSALFLPFKNLKMIIVDEEHESSYKQDSGMIYNARDMAIVLGKHVDIPVVLCTATPSLETMNNIQQKKYNHVVLKRRFGEAVMPDIIVADMRKDELKKAWMSTCLYEKICETLAKQQQVMLFLNRRGYARLVLCKQCGHKVNCPNCCTWLTEHRVLGAMLCHYCAYSCEIPRECPSCQEYNTMSPYGVGIERILEGIQELIPTARSVVLSSDISAKQANSIVEQVLQGEVDIIIGTQIIAKGHNFPKLTLVGVIDADLGLGNSDLRATEKTYQLLHQVSGRSGRYKEKGQVVLQTYDPESAVIKSLLSSNRDDFYSVELKTRKVAEMPPYMRLVSIIISGREEIGVIAVANEIVASMAGKITVWGPAPAPLSLLNNMHRYRVLLKVTSISAIKSLLSECREKYKKLRNVRVVIDVDPMNFI</sequence>
<dbReference type="GO" id="GO:0043138">
    <property type="term" value="F:3'-5' DNA helicase activity"/>
    <property type="evidence" value="ECO:0007669"/>
    <property type="project" value="UniProtKB-EC"/>
</dbReference>
<dbReference type="InterPro" id="IPR001650">
    <property type="entry name" value="Helicase_C-like"/>
</dbReference>
<dbReference type="Pfam" id="PF18074">
    <property type="entry name" value="PriA_C"/>
    <property type="match status" value="1"/>
</dbReference>
<keyword evidence="8 12" id="KW-0067">ATP-binding</keyword>
<dbReference type="GO" id="GO:0006310">
    <property type="term" value="P:DNA recombination"/>
    <property type="evidence" value="ECO:0007669"/>
    <property type="project" value="InterPro"/>
</dbReference>
<evidence type="ECO:0000259" key="13">
    <source>
        <dbReference type="PROSITE" id="PS51192"/>
    </source>
</evidence>
<keyword evidence="9 12" id="KW-0238">DNA-binding</keyword>
<evidence type="ECO:0000256" key="10">
    <source>
        <dbReference type="ARBA" id="ARBA00023235"/>
    </source>
</evidence>
<keyword evidence="2 12" id="KW-0235">DNA replication</keyword>
<feature type="binding site" evidence="12">
    <location>
        <position position="374"/>
    </location>
    <ligand>
        <name>Zn(2+)</name>
        <dbReference type="ChEBI" id="CHEBI:29105"/>
        <label>1</label>
    </ligand>
</feature>
<keyword evidence="10 12" id="KW-0413">Isomerase</keyword>
<keyword evidence="3 12" id="KW-0479">Metal-binding</keyword>
<dbReference type="Pfam" id="PF00271">
    <property type="entry name" value="Helicase_C"/>
    <property type="match status" value="1"/>
</dbReference>